<evidence type="ECO:0000313" key="10">
    <source>
        <dbReference type="EMBL" id="QKE90614.1"/>
    </source>
</evidence>
<dbReference type="Gene3D" id="6.10.340.10">
    <property type="match status" value="1"/>
</dbReference>
<keyword evidence="6" id="KW-1133">Transmembrane helix</keyword>
<keyword evidence="3 5" id="KW-0807">Transducer</keyword>
<comment type="subcellular location">
    <subcellularLocation>
        <location evidence="1">Cell inner membrane</location>
        <topology evidence="1">Multi-pass membrane protein</topology>
    </subcellularLocation>
</comment>
<dbReference type="InterPro" id="IPR024478">
    <property type="entry name" value="HlyB_4HB_MCP"/>
</dbReference>
<name>A0A6M8HQB1_9PROT</name>
<keyword evidence="2" id="KW-1003">Cell membrane</keyword>
<dbReference type="SUPFAM" id="SSF58104">
    <property type="entry name" value="Methyl-accepting chemotaxis protein (MCP) signaling domain"/>
    <property type="match status" value="1"/>
</dbReference>
<evidence type="ECO:0000256" key="2">
    <source>
        <dbReference type="ARBA" id="ARBA00022519"/>
    </source>
</evidence>
<evidence type="ECO:0000313" key="11">
    <source>
        <dbReference type="Proteomes" id="UP000500767"/>
    </source>
</evidence>
<evidence type="ECO:0000259" key="9">
    <source>
        <dbReference type="PROSITE" id="PS50885"/>
    </source>
</evidence>
<feature type="domain" description="Methyl-accepting transducer" evidence="7">
    <location>
        <begin position="318"/>
        <end position="554"/>
    </location>
</feature>
<dbReference type="InterPro" id="IPR004089">
    <property type="entry name" value="MCPsignal_dom"/>
</dbReference>
<feature type="transmembrane region" description="Helical" evidence="6">
    <location>
        <begin position="202"/>
        <end position="223"/>
    </location>
</feature>
<protein>
    <submittedName>
        <fullName evidence="10">Methyl-accepting chemotaxis protein</fullName>
    </submittedName>
</protein>
<evidence type="ECO:0000256" key="1">
    <source>
        <dbReference type="ARBA" id="ARBA00004429"/>
    </source>
</evidence>
<keyword evidence="6" id="KW-0472">Membrane</keyword>
<evidence type="ECO:0000256" key="6">
    <source>
        <dbReference type="SAM" id="Phobius"/>
    </source>
</evidence>
<dbReference type="EMBL" id="CP053708">
    <property type="protein sequence ID" value="QKE90614.1"/>
    <property type="molecule type" value="Genomic_DNA"/>
</dbReference>
<dbReference type="Proteomes" id="UP000500767">
    <property type="component" value="Chromosome"/>
</dbReference>
<dbReference type="PROSITE" id="PS50111">
    <property type="entry name" value="CHEMOTAXIS_TRANSDUC_2"/>
    <property type="match status" value="1"/>
</dbReference>
<keyword evidence="11" id="KW-1185">Reference proteome</keyword>
<keyword evidence="2" id="KW-0997">Cell inner membrane</keyword>
<feature type="domain" description="HAMP" evidence="9">
    <location>
        <begin position="225"/>
        <end position="278"/>
    </location>
</feature>
<evidence type="ECO:0000259" key="7">
    <source>
        <dbReference type="PROSITE" id="PS50111"/>
    </source>
</evidence>
<dbReference type="PANTHER" id="PTHR32089:SF112">
    <property type="entry name" value="LYSOZYME-LIKE PROTEIN-RELATED"/>
    <property type="match status" value="1"/>
</dbReference>
<dbReference type="PANTHER" id="PTHR32089">
    <property type="entry name" value="METHYL-ACCEPTING CHEMOTAXIS PROTEIN MCPB"/>
    <property type="match status" value="1"/>
</dbReference>
<dbReference type="CDD" id="cd06225">
    <property type="entry name" value="HAMP"/>
    <property type="match status" value="1"/>
</dbReference>
<dbReference type="RefSeq" id="WP_171835562.1">
    <property type="nucleotide sequence ID" value="NZ_CP053708.1"/>
</dbReference>
<reference evidence="10 11" key="1">
    <citation type="journal article" date="2014" name="World J. Microbiol. Biotechnol.">
        <title>Biodiversity and physiological characteristics of Antarctic and Arctic lichens-associated bacteria.</title>
        <authorList>
            <person name="Lee Y.M."/>
            <person name="Kim E.H."/>
            <person name="Lee H.K."/>
            <person name="Hong S.G."/>
        </authorList>
    </citation>
    <scope>NUCLEOTIDE SEQUENCE [LARGE SCALE GENOMIC DNA]</scope>
    <source>
        <strain evidence="10 11">PAMC 26569</strain>
    </source>
</reference>
<dbReference type="Pfam" id="PF12729">
    <property type="entry name" value="4HB_MCP_1"/>
    <property type="match status" value="1"/>
</dbReference>
<dbReference type="PROSITE" id="PS50192">
    <property type="entry name" value="T_SNARE"/>
    <property type="match status" value="1"/>
</dbReference>
<dbReference type="AlphaFoldDB" id="A0A6M8HQB1"/>
<feature type="transmembrane region" description="Helical" evidence="6">
    <location>
        <begin position="20"/>
        <end position="41"/>
    </location>
</feature>
<proteinExistence type="inferred from homology"/>
<organism evidence="10 11">
    <name type="scientific">Lichenicola cladoniae</name>
    <dbReference type="NCBI Taxonomy" id="1484109"/>
    <lineage>
        <taxon>Bacteria</taxon>
        <taxon>Pseudomonadati</taxon>
        <taxon>Pseudomonadota</taxon>
        <taxon>Alphaproteobacteria</taxon>
        <taxon>Acetobacterales</taxon>
        <taxon>Acetobacteraceae</taxon>
        <taxon>Lichenicola</taxon>
    </lineage>
</organism>
<dbReference type="SMART" id="SM00283">
    <property type="entry name" value="MA"/>
    <property type="match status" value="1"/>
</dbReference>
<gene>
    <name evidence="10" type="ORF">HN018_11730</name>
</gene>
<evidence type="ECO:0000259" key="8">
    <source>
        <dbReference type="PROSITE" id="PS50192"/>
    </source>
</evidence>
<sequence>MSLSMTNATPREGRALSLGAKLGAGFAFLTILFACLGGFALQRMGTMNATNAEMRDHYLPSTMAAGNLAMDLQDVRQLESHFMLTTSDDASERLELRGGIAKAIATVEGARRAYEPFTHAGEERNNYTTIFDRTWPVYRADAMQTIAFKQDDQELGALDSYNHKARTDFETLSNFMRWDMSFNRKTGSAAADASRDTYRATWWMVATGIVLVLGLGTATAIGLTRHISHPIAAMTASMRRLADREVTVDIPCIGRLDEIGRMASAVQVFRDSMITSNRLTAEQAAERESRQQRAARLEDLVGEFERQIGGTVSILATSSTRMEATARTMTGSAAQTDSRATAVTHAAEESSIGVQTVAAASEQLSSSIIEINRQVTASAALTSRVVTDVRQTDGTVQALAESADRIGQVVALINSIASQTNLLALNATIEAARAGDAGRGFAVVASEVKSLAEQTARATEEIGFQIKQVQQATHSAVQAIREISGLIEEVGSITTSIATAVEHQGRATAEIARNVQQTAASTRTVTSNIAGVSQAANDTGAAAMQVLGAAGDLSRQAETLSQEVDTFISKVRTA</sequence>
<evidence type="ECO:0000256" key="4">
    <source>
        <dbReference type="ARBA" id="ARBA00029447"/>
    </source>
</evidence>
<comment type="similarity">
    <text evidence="4">Belongs to the methyl-accepting chemotaxis (MCP) protein family.</text>
</comment>
<evidence type="ECO:0000256" key="5">
    <source>
        <dbReference type="PROSITE-ProRule" id="PRU00284"/>
    </source>
</evidence>
<dbReference type="InterPro" id="IPR003660">
    <property type="entry name" value="HAMP_dom"/>
</dbReference>
<dbReference type="InterPro" id="IPR000727">
    <property type="entry name" value="T_SNARE_dom"/>
</dbReference>
<dbReference type="Pfam" id="PF00015">
    <property type="entry name" value="MCPsignal"/>
    <property type="match status" value="1"/>
</dbReference>
<dbReference type="Pfam" id="PF00672">
    <property type="entry name" value="HAMP"/>
    <property type="match status" value="1"/>
</dbReference>
<dbReference type="Gene3D" id="1.10.287.950">
    <property type="entry name" value="Methyl-accepting chemotaxis protein"/>
    <property type="match status" value="1"/>
</dbReference>
<evidence type="ECO:0000256" key="3">
    <source>
        <dbReference type="ARBA" id="ARBA00023224"/>
    </source>
</evidence>
<dbReference type="GO" id="GO:0007165">
    <property type="term" value="P:signal transduction"/>
    <property type="evidence" value="ECO:0007669"/>
    <property type="project" value="UniProtKB-KW"/>
</dbReference>
<feature type="domain" description="T-SNARE coiled-coil homology" evidence="8">
    <location>
        <begin position="470"/>
        <end position="532"/>
    </location>
</feature>
<keyword evidence="6" id="KW-0812">Transmembrane</keyword>
<dbReference type="SMART" id="SM00304">
    <property type="entry name" value="HAMP"/>
    <property type="match status" value="1"/>
</dbReference>
<dbReference type="GO" id="GO:0005886">
    <property type="term" value="C:plasma membrane"/>
    <property type="evidence" value="ECO:0007669"/>
    <property type="project" value="UniProtKB-SubCell"/>
</dbReference>
<dbReference type="PROSITE" id="PS50885">
    <property type="entry name" value="HAMP"/>
    <property type="match status" value="1"/>
</dbReference>
<accession>A0A6M8HQB1</accession>
<dbReference type="KEGG" id="lck:HN018_11730"/>